<evidence type="ECO:0000256" key="4">
    <source>
        <dbReference type="ARBA" id="ARBA00023136"/>
    </source>
</evidence>
<dbReference type="InterPro" id="IPR035906">
    <property type="entry name" value="MetI-like_sf"/>
</dbReference>
<feature type="transmembrane region" description="Helical" evidence="5">
    <location>
        <begin position="148"/>
        <end position="169"/>
    </location>
</feature>
<name>A0A2K3USI6_9DEIO</name>
<keyword evidence="5" id="KW-0813">Transport</keyword>
<dbReference type="Pfam" id="PF00528">
    <property type="entry name" value="BPD_transp_1"/>
    <property type="match status" value="1"/>
</dbReference>
<feature type="domain" description="ABC transmembrane type-1" evidence="6">
    <location>
        <begin position="100"/>
        <end position="316"/>
    </location>
</feature>
<evidence type="ECO:0000256" key="3">
    <source>
        <dbReference type="ARBA" id="ARBA00022989"/>
    </source>
</evidence>
<feature type="transmembrane region" description="Helical" evidence="5">
    <location>
        <begin position="293"/>
        <end position="319"/>
    </location>
</feature>
<keyword evidence="4 5" id="KW-0472">Membrane</keyword>
<evidence type="ECO:0000313" key="8">
    <source>
        <dbReference type="Proteomes" id="UP000236379"/>
    </source>
</evidence>
<dbReference type="PANTHER" id="PTHR43376">
    <property type="entry name" value="OLIGOPEPTIDE TRANSPORT SYSTEM PERMEASE PROTEIN"/>
    <property type="match status" value="1"/>
</dbReference>
<accession>A0A2K3USI6</accession>
<dbReference type="CDD" id="cd06261">
    <property type="entry name" value="TM_PBP2"/>
    <property type="match status" value="1"/>
</dbReference>
<keyword evidence="3 5" id="KW-1133">Transmembrane helix</keyword>
<dbReference type="EMBL" id="PPPD01000003">
    <property type="protein sequence ID" value="PNY79499.1"/>
    <property type="molecule type" value="Genomic_DNA"/>
</dbReference>
<gene>
    <name evidence="7" type="ORF">CVO96_18890</name>
</gene>
<dbReference type="RefSeq" id="WP_103314013.1">
    <property type="nucleotide sequence ID" value="NZ_PPPD01000003.1"/>
</dbReference>
<comment type="caution">
    <text evidence="7">The sequence shown here is derived from an EMBL/GenBank/DDBJ whole genome shotgun (WGS) entry which is preliminary data.</text>
</comment>
<proteinExistence type="inferred from homology"/>
<evidence type="ECO:0000256" key="1">
    <source>
        <dbReference type="ARBA" id="ARBA00004141"/>
    </source>
</evidence>
<organism evidence="7 8">
    <name type="scientific">Deinococcus koreensis</name>
    <dbReference type="NCBI Taxonomy" id="2054903"/>
    <lineage>
        <taxon>Bacteria</taxon>
        <taxon>Thermotogati</taxon>
        <taxon>Deinococcota</taxon>
        <taxon>Deinococci</taxon>
        <taxon>Deinococcales</taxon>
        <taxon>Deinococcaceae</taxon>
        <taxon>Deinococcus</taxon>
    </lineage>
</organism>
<dbReference type="GO" id="GO:0005886">
    <property type="term" value="C:plasma membrane"/>
    <property type="evidence" value="ECO:0007669"/>
    <property type="project" value="UniProtKB-SubCell"/>
</dbReference>
<feature type="transmembrane region" description="Helical" evidence="5">
    <location>
        <begin position="189"/>
        <end position="210"/>
    </location>
</feature>
<sequence>MAYLTRKLVILLLTLWVAATLNFVLPRLVPGDPVSVMLAKYQGRLDVAAVDALKIAYGLNDQGSALSQYLAYLGQLFSGNFGRSISLFPSTVTEVVARALPWTLGLIGITTVLSFVIGSALGLYSGWKRGSRLADALTPVALFLNSMPYFWFALLILYVFAFLLRWFPLSGAVDPFPGPTFSPPWWASVLRHAVLPGATILVTSVGGWLLTMRNNVITITGEDYIALARAKGLSERRILTHYVMRNALLPSLTSFGMALGFVVGGAILTELVFSYPGLGYALYQSVVNLDYPLMQGLFFIIAFAVLVANFLVDILVTVLDPRTRSGRA</sequence>
<dbReference type="OrthoDB" id="9773221at2"/>
<dbReference type="SUPFAM" id="SSF161098">
    <property type="entry name" value="MetI-like"/>
    <property type="match status" value="1"/>
</dbReference>
<protein>
    <submittedName>
        <fullName evidence="7">Peptide ABC transporter permease</fullName>
    </submittedName>
</protein>
<evidence type="ECO:0000313" key="7">
    <source>
        <dbReference type="EMBL" id="PNY79499.1"/>
    </source>
</evidence>
<comment type="subcellular location">
    <subcellularLocation>
        <location evidence="5">Cell membrane</location>
        <topology evidence="5">Multi-pass membrane protein</topology>
    </subcellularLocation>
    <subcellularLocation>
        <location evidence="1">Membrane</location>
        <topology evidence="1">Multi-pass membrane protein</topology>
    </subcellularLocation>
</comment>
<evidence type="ECO:0000256" key="2">
    <source>
        <dbReference type="ARBA" id="ARBA00022692"/>
    </source>
</evidence>
<feature type="transmembrane region" description="Helical" evidence="5">
    <location>
        <begin position="247"/>
        <end position="273"/>
    </location>
</feature>
<keyword evidence="2 5" id="KW-0812">Transmembrane</keyword>
<dbReference type="InterPro" id="IPR000515">
    <property type="entry name" value="MetI-like"/>
</dbReference>
<dbReference type="GO" id="GO:0055085">
    <property type="term" value="P:transmembrane transport"/>
    <property type="evidence" value="ECO:0007669"/>
    <property type="project" value="InterPro"/>
</dbReference>
<reference evidence="7 8" key="1">
    <citation type="submission" date="2018-01" db="EMBL/GenBank/DDBJ databases">
        <title>Deinococcus koreensis sp. nov., a radiation-resistant bacterium isolated from river water.</title>
        <authorList>
            <person name="Choi A."/>
        </authorList>
    </citation>
    <scope>NUCLEOTIDE SEQUENCE [LARGE SCALE GENOMIC DNA]</scope>
    <source>
        <strain evidence="7 8">SJW1-2</strain>
    </source>
</reference>
<dbReference type="AlphaFoldDB" id="A0A2K3USI6"/>
<dbReference type="PROSITE" id="PS50928">
    <property type="entry name" value="ABC_TM1"/>
    <property type="match status" value="1"/>
</dbReference>
<feature type="transmembrane region" description="Helical" evidence="5">
    <location>
        <begin position="102"/>
        <end position="127"/>
    </location>
</feature>
<comment type="similarity">
    <text evidence="5">Belongs to the binding-protein-dependent transport system permease family.</text>
</comment>
<evidence type="ECO:0000256" key="5">
    <source>
        <dbReference type="RuleBase" id="RU363032"/>
    </source>
</evidence>
<keyword evidence="8" id="KW-1185">Reference proteome</keyword>
<dbReference type="Gene3D" id="1.10.3720.10">
    <property type="entry name" value="MetI-like"/>
    <property type="match status" value="1"/>
</dbReference>
<evidence type="ECO:0000259" key="6">
    <source>
        <dbReference type="PROSITE" id="PS50928"/>
    </source>
</evidence>
<dbReference type="PANTHER" id="PTHR43376:SF1">
    <property type="entry name" value="OLIGOPEPTIDE TRANSPORT SYSTEM PERMEASE PROTEIN"/>
    <property type="match status" value="1"/>
</dbReference>
<dbReference type="Proteomes" id="UP000236379">
    <property type="component" value="Unassembled WGS sequence"/>
</dbReference>